<protein>
    <submittedName>
        <fullName evidence="2">Uncharacterized protein</fullName>
    </submittedName>
</protein>
<feature type="region of interest" description="Disordered" evidence="1">
    <location>
        <begin position="1"/>
        <end position="32"/>
    </location>
</feature>
<reference evidence="2" key="1">
    <citation type="submission" date="2021-04" db="EMBL/GenBank/DDBJ databases">
        <title>Devosia litorisediminis sp. nov., isolated from a sand dune.</title>
        <authorList>
            <person name="Park S."/>
            <person name="Yoon J.-H."/>
        </authorList>
    </citation>
    <scope>NUCLEOTIDE SEQUENCE</scope>
    <source>
        <strain evidence="2">BSSL-BM10</strain>
    </source>
</reference>
<keyword evidence="3" id="KW-1185">Reference proteome</keyword>
<evidence type="ECO:0000313" key="3">
    <source>
        <dbReference type="Proteomes" id="UP000678281"/>
    </source>
</evidence>
<feature type="compositionally biased region" description="Basic and acidic residues" evidence="1">
    <location>
        <begin position="1"/>
        <end position="11"/>
    </location>
</feature>
<sequence>MTRKQDTEKKPIKFSPQNRKNRPTPPLPMVDPADNPMAPGIMHPEYKRDLRLLDRVLPEPISQTVRKKLPTALRTVAIAYGVDTSSTHWIAETLFHLAIENPILGITERNRGYQHGHPFEVADDRNWLRFVFREKAAVELDLRKTISIRELAAKITILENLAGGKKFNEIDTTSQEFADNRRRIYERILGLRKAYPDIARIPF</sequence>
<comment type="caution">
    <text evidence="2">The sequence shown here is derived from an EMBL/GenBank/DDBJ whole genome shotgun (WGS) entry which is preliminary data.</text>
</comment>
<dbReference type="EMBL" id="JAGXTP010000003">
    <property type="protein sequence ID" value="MBS3850203.1"/>
    <property type="molecule type" value="Genomic_DNA"/>
</dbReference>
<dbReference type="AlphaFoldDB" id="A0A942E8T4"/>
<name>A0A942E8T4_9HYPH</name>
<dbReference type="RefSeq" id="WP_212659834.1">
    <property type="nucleotide sequence ID" value="NZ_JAGXTP010000003.1"/>
</dbReference>
<gene>
    <name evidence="2" type="ORF">KD146_16000</name>
</gene>
<evidence type="ECO:0000256" key="1">
    <source>
        <dbReference type="SAM" id="MobiDB-lite"/>
    </source>
</evidence>
<dbReference type="Proteomes" id="UP000678281">
    <property type="component" value="Unassembled WGS sequence"/>
</dbReference>
<organism evidence="2 3">
    <name type="scientific">Devosia litorisediminis</name>
    <dbReference type="NCBI Taxonomy" id="2829817"/>
    <lineage>
        <taxon>Bacteria</taxon>
        <taxon>Pseudomonadati</taxon>
        <taxon>Pseudomonadota</taxon>
        <taxon>Alphaproteobacteria</taxon>
        <taxon>Hyphomicrobiales</taxon>
        <taxon>Devosiaceae</taxon>
        <taxon>Devosia</taxon>
    </lineage>
</organism>
<accession>A0A942E8T4</accession>
<proteinExistence type="predicted"/>
<evidence type="ECO:0000313" key="2">
    <source>
        <dbReference type="EMBL" id="MBS3850203.1"/>
    </source>
</evidence>